<dbReference type="RefSeq" id="XP_008100499.1">
    <property type="nucleotide sequence ID" value="XM_008102308.1"/>
</dbReference>
<evidence type="ECO:0000259" key="5">
    <source>
        <dbReference type="PROSITE" id="PS50600"/>
    </source>
</evidence>
<evidence type="ECO:0000313" key="6">
    <source>
        <dbReference type="EMBL" id="EFQ36479.1"/>
    </source>
</evidence>
<dbReference type="Proteomes" id="UP000008782">
    <property type="component" value="Unassembled WGS sequence"/>
</dbReference>
<dbReference type="GO" id="GO:0019783">
    <property type="term" value="F:ubiquitin-like protein peptidase activity"/>
    <property type="evidence" value="ECO:0007669"/>
    <property type="project" value="UniProtKB-ARBA"/>
</dbReference>
<dbReference type="InterPro" id="IPR038765">
    <property type="entry name" value="Papain-like_cys_pep_sf"/>
</dbReference>
<keyword evidence="7" id="KW-1185">Reference proteome</keyword>
<feature type="domain" description="Ubiquitin-like protease family profile" evidence="5">
    <location>
        <begin position="517"/>
        <end position="665"/>
    </location>
</feature>
<dbReference type="InterPro" id="IPR003653">
    <property type="entry name" value="Peptidase_C48_C"/>
</dbReference>
<evidence type="ECO:0000256" key="1">
    <source>
        <dbReference type="ARBA" id="ARBA00005234"/>
    </source>
</evidence>
<dbReference type="AlphaFoldDB" id="E3R041"/>
<proteinExistence type="inferred from homology"/>
<name>E3R041_COLGM</name>
<dbReference type="EMBL" id="GG697426">
    <property type="protein sequence ID" value="EFQ36479.1"/>
    <property type="molecule type" value="Genomic_DNA"/>
</dbReference>
<evidence type="ECO:0000256" key="4">
    <source>
        <dbReference type="SAM" id="MobiDB-lite"/>
    </source>
</evidence>
<feature type="compositionally biased region" description="Basic and acidic residues" evidence="4">
    <location>
        <begin position="256"/>
        <end position="268"/>
    </location>
</feature>
<gene>
    <name evidence="6" type="ORF">GLRG_11624</name>
</gene>
<evidence type="ECO:0000313" key="7">
    <source>
        <dbReference type="Proteomes" id="UP000008782"/>
    </source>
</evidence>
<organism evidence="7">
    <name type="scientific">Colletotrichum graminicola (strain M1.001 / M2 / FGSC 10212)</name>
    <name type="common">Maize anthracnose fungus</name>
    <name type="synonym">Glomerella graminicola</name>
    <dbReference type="NCBI Taxonomy" id="645133"/>
    <lineage>
        <taxon>Eukaryota</taxon>
        <taxon>Fungi</taxon>
        <taxon>Dikarya</taxon>
        <taxon>Ascomycota</taxon>
        <taxon>Pezizomycotina</taxon>
        <taxon>Sordariomycetes</taxon>
        <taxon>Hypocreomycetidae</taxon>
        <taxon>Glomerellales</taxon>
        <taxon>Glomerellaceae</taxon>
        <taxon>Colletotrichum</taxon>
        <taxon>Colletotrichum graminicola species complex</taxon>
    </lineage>
</organism>
<accession>E3R041</accession>
<sequence>MAHSGIDIPLDDDSGMLQSAPLLETLDELNKIDIIQIEEHIDQLWDKLHANFAETRDSSITGGASFIVWALKKVERPLLCRILDREHKAVLQSITPDLLGRLTSLADRWDASPGLLLDLFSHKIVSSRACIDLLNSLHKASPELLLTDLVDQFNSVPRHNTRRWGPRATKNAISMLKEAVGHFKPALVERKHRPAEDPTPSPEGDSSSNAGGEANDSPDSSNEHESDSGTGGKPTRDKRRRPLPAEAPSTRTRRPAAGDDTTRGEGVQRRPTVQPVTGNSTQVEQTQAPTTPRADLPAASPERPRKERQTLAASPVSSEFPFQFDGNHDLGESDLDAPPSMHYSDDDEHDGFQMPESDPWTGPSRLQAPQRLRKACPGAQEPPAPKRRRLTDIGPMDCHVTSDSDSLGGGSIITNISIDLTPPLPSSPVVGDGAAFVPVKARPASLSPPRLSPVVRDGPPSPSPTRPAGPSSSCVIVSDQCGREVNPISDTSEEMNPTSIIPYVPRPPSVLKHRPALADISENLYRLSPGQMLNDTIIDTLLHRLSLMNGQVLAISSLVLRSQNIPDRVFDAIARANYDRILMPICRNIHWVLFVFSRQDNKVRLFDSFPGLLPVDQVADAVVLPFLRRLGVSDGIQVDLDASQCARQQNAVDCGLFLILSAYYVLGASEYVPADVTSETLDAYRQHFLQCLLTSTAAALPPDEIKGIAVLGKVEKDRLASLARYTLELRARRPSLQRLLNSADIFCNSTAVIRQLHQDELRKWETCFIASALANAHATHARLFRKAFEMQSERRKKMEAMRRRYELRMAIDTILDNVDPDDPRGPSIGRSEAAHQSEAKGMMNLWCAANMAADFFLEDASSNPAEQAGHNDYNPFTMCVVHIIITRYARQKLGRIENRG</sequence>
<evidence type="ECO:0000256" key="2">
    <source>
        <dbReference type="ARBA" id="ARBA00022670"/>
    </source>
</evidence>
<dbReference type="eggNOG" id="KOG0778">
    <property type="taxonomic scope" value="Eukaryota"/>
</dbReference>
<feature type="region of interest" description="Disordered" evidence="4">
    <location>
        <begin position="191"/>
        <end position="396"/>
    </location>
</feature>
<dbReference type="GO" id="GO:0006508">
    <property type="term" value="P:proteolysis"/>
    <property type="evidence" value="ECO:0007669"/>
    <property type="project" value="UniProtKB-KW"/>
</dbReference>
<dbReference type="Pfam" id="PF02902">
    <property type="entry name" value="Peptidase_C48"/>
    <property type="match status" value="1"/>
</dbReference>
<keyword evidence="2 6" id="KW-0645">Protease</keyword>
<dbReference type="Gene3D" id="3.40.395.10">
    <property type="entry name" value="Adenoviral Proteinase, Chain A"/>
    <property type="match status" value="1"/>
</dbReference>
<dbReference type="SUPFAM" id="SSF54001">
    <property type="entry name" value="Cysteine proteinases"/>
    <property type="match status" value="1"/>
</dbReference>
<keyword evidence="3" id="KW-0378">Hydrolase</keyword>
<feature type="compositionally biased region" description="Polar residues" evidence="4">
    <location>
        <begin position="274"/>
        <end position="290"/>
    </location>
</feature>
<comment type="similarity">
    <text evidence="1">Belongs to the peptidase C48 family.</text>
</comment>
<dbReference type="GO" id="GO:0008234">
    <property type="term" value="F:cysteine-type peptidase activity"/>
    <property type="evidence" value="ECO:0007669"/>
    <property type="project" value="InterPro"/>
</dbReference>
<dbReference type="GeneID" id="24416988"/>
<dbReference type="OrthoDB" id="4851359at2759"/>
<dbReference type="STRING" id="645133.E3R041"/>
<evidence type="ECO:0000256" key="3">
    <source>
        <dbReference type="ARBA" id="ARBA00022801"/>
    </source>
</evidence>
<protein>
    <submittedName>
        <fullName evidence="6">Ulp1 protease family protein</fullName>
    </submittedName>
</protein>
<feature type="region of interest" description="Disordered" evidence="4">
    <location>
        <begin position="443"/>
        <end position="475"/>
    </location>
</feature>
<dbReference type="VEuPathDB" id="FungiDB:GLRG_11624"/>
<dbReference type="HOGENOM" id="CLU_333165_0_0_1"/>
<reference evidence="7" key="1">
    <citation type="journal article" date="2012" name="Nat. Genet.">
        <title>Lifestyle transitions in plant pathogenic Colletotrichum fungi deciphered by genome and transcriptome analyses.</title>
        <authorList>
            <person name="O'Connell R.J."/>
            <person name="Thon M.R."/>
            <person name="Hacquard S."/>
            <person name="Amyotte S.G."/>
            <person name="Kleemann J."/>
            <person name="Torres M.F."/>
            <person name="Damm U."/>
            <person name="Buiate E.A."/>
            <person name="Epstein L."/>
            <person name="Alkan N."/>
            <person name="Altmueller J."/>
            <person name="Alvarado-Balderrama L."/>
            <person name="Bauser C.A."/>
            <person name="Becker C."/>
            <person name="Birren B.W."/>
            <person name="Chen Z."/>
            <person name="Choi J."/>
            <person name="Crouch J.A."/>
            <person name="Duvick J.P."/>
            <person name="Farman M.A."/>
            <person name="Gan P."/>
            <person name="Heiman D."/>
            <person name="Henrissat B."/>
            <person name="Howard R.J."/>
            <person name="Kabbage M."/>
            <person name="Koch C."/>
            <person name="Kracher B."/>
            <person name="Kubo Y."/>
            <person name="Law A.D."/>
            <person name="Lebrun M.-H."/>
            <person name="Lee Y.-H."/>
            <person name="Miyara I."/>
            <person name="Moore N."/>
            <person name="Neumann U."/>
            <person name="Nordstroem K."/>
            <person name="Panaccione D.G."/>
            <person name="Panstruga R."/>
            <person name="Place M."/>
            <person name="Proctor R.H."/>
            <person name="Prusky D."/>
            <person name="Rech G."/>
            <person name="Reinhardt R."/>
            <person name="Rollins J.A."/>
            <person name="Rounsley S."/>
            <person name="Schardl C.L."/>
            <person name="Schwartz D.C."/>
            <person name="Shenoy N."/>
            <person name="Shirasu K."/>
            <person name="Sikhakolli U.R."/>
            <person name="Stueber K."/>
            <person name="Sukno S.A."/>
            <person name="Sweigard J.A."/>
            <person name="Takano Y."/>
            <person name="Takahara H."/>
            <person name="Trail F."/>
            <person name="van der Does H.C."/>
            <person name="Voll L.M."/>
            <person name="Will I."/>
            <person name="Young S."/>
            <person name="Zeng Q."/>
            <person name="Zhang J."/>
            <person name="Zhou S."/>
            <person name="Dickman M.B."/>
            <person name="Schulze-Lefert P."/>
            <person name="Ver Loren van Themaat E."/>
            <person name="Ma L.-J."/>
            <person name="Vaillancourt L.J."/>
        </authorList>
    </citation>
    <scope>NUCLEOTIDE SEQUENCE [LARGE SCALE GENOMIC DNA]</scope>
    <source>
        <strain evidence="7">M1.001 / M2 / FGSC 10212</strain>
    </source>
</reference>
<feature type="compositionally biased region" description="Low complexity" evidence="4">
    <location>
        <begin position="443"/>
        <end position="456"/>
    </location>
</feature>
<dbReference type="PROSITE" id="PS50600">
    <property type="entry name" value="ULP_PROTEASE"/>
    <property type="match status" value="1"/>
</dbReference>